<dbReference type="EnsemblPlants" id="ONIVA02G32270.1">
    <property type="protein sequence ID" value="ONIVA02G32270.1"/>
    <property type="gene ID" value="ONIVA02G32270"/>
</dbReference>
<dbReference type="AlphaFoldDB" id="A0A0E0GBW3"/>
<dbReference type="PANTHER" id="PTHR23315">
    <property type="entry name" value="U BOX DOMAIN-CONTAINING"/>
    <property type="match status" value="1"/>
</dbReference>
<dbReference type="PROSITE" id="PS51698">
    <property type="entry name" value="U_BOX"/>
    <property type="match status" value="1"/>
</dbReference>
<feature type="region of interest" description="Disordered" evidence="6">
    <location>
        <begin position="50"/>
        <end position="86"/>
    </location>
</feature>
<feature type="compositionally biased region" description="Basic residues" evidence="6">
    <location>
        <begin position="65"/>
        <end position="86"/>
    </location>
</feature>
<dbReference type="UniPathway" id="UPA00143"/>
<dbReference type="OMA" id="TCPRTHI"/>
<dbReference type="Gene3D" id="1.25.10.10">
    <property type="entry name" value="Leucine-rich Repeat Variant"/>
    <property type="match status" value="1"/>
</dbReference>
<evidence type="ECO:0000256" key="1">
    <source>
        <dbReference type="ARBA" id="ARBA00000900"/>
    </source>
</evidence>
<feature type="domain" description="U-box" evidence="7">
    <location>
        <begin position="498"/>
        <end position="572"/>
    </location>
</feature>
<evidence type="ECO:0000256" key="2">
    <source>
        <dbReference type="ARBA" id="ARBA00004906"/>
    </source>
</evidence>
<feature type="region of interest" description="Disordered" evidence="6">
    <location>
        <begin position="445"/>
        <end position="500"/>
    </location>
</feature>
<dbReference type="HOGENOM" id="CLU_006348_4_0_1"/>
<dbReference type="Gene3D" id="3.30.40.10">
    <property type="entry name" value="Zinc/RING finger domain, C3HC4 (zinc finger)"/>
    <property type="match status" value="1"/>
</dbReference>
<sequence length="1040" mass="116850">MGTFNRARRFLARRLASHTQASGKKPTPPSLFLFLLYFYVRAEGEREEEESRVVAPSAVGPGSRYGRRRRRPGRRRRRRGRLGTSRKRIISERPGGVPICIHHFRDSTLSLSAAALSLSGLEGVAGGRRTPLSLPSSLTDRSLLTALIFWKDRFLPSWAASGAWERFGVGSSRGLGRREEERGFALSPVPTLRLIPPTEFRGSSSIRKVLTLDEEFKVLGLKIGSHSSWMENRNKEDMGPSQRNSCPKVHSSMCSELTMMLDKVSSILPLIEAARPGCKAGIQELCNLYNIVEKGKLIIQHCVECSKLYLAITGEAIVSRCERIRDSLRRSLFLIENMVPPALANQIVDVHDDLGDIKFVIDPTEEEAGKTILEMLRQSDVTEELELETFLQAASNLNLTSPKSMLIERRAIKKLLDKISGTDPKKEGVLKFLLYLVKKYGKNIKPETGERNENMQSESQSSTPSSSFVSDTSTPGKWYTPTDIQRNEDQTSMSGAATPPAEFCCPISTKLMRDPVIITSGQTYERENIERWFREGYDTCPRTHIKLENFAMIPNTCMRDLIFNWCKEHGFIISDILPPSKNAYSYLPEQLHGYSMSSLHNVSVPLIAGKVRDFVIDHSTSSVALSEASYMSDSYHVRDMEELKDSFSQFSWSADYQECLSFRNFNQDKFLRFFYELSKLPLELQDRSIGDLKIILNEENEASCAMVSNGFVEAFFDFLMNEDGSYSMQAQKVGFQFFRVFLSNSRTNILHMNEEAFRLFASFIDSELKTEALLTLHELVQHLSCRQSHLMASIITPLLESEDAEGLELCLKIVCNLSSDSDVKPYLISLGIVSRLSPVLSEGTFAECCLEILRNLCDVEEATVLITKTDRCLGSVAEYLDTGSPKEREHAVVILLAVCSHSSEDCLLVMKEGVIPALVDLSVNGIDEAKGCSMKLLHLLRDLRRTDQLNNSCSQEVVVTDVVEGPPDSSIHKQPIPKSSRFFQRKLNIFSKPRWYTLAEVVPAPIPLDPYGERGGGRRRGKEVGGVEEEKDPYGAYGEK</sequence>
<dbReference type="EC" id="2.3.2.27" evidence="3"/>
<dbReference type="InterPro" id="IPR003613">
    <property type="entry name" value="Ubox_domain"/>
</dbReference>
<proteinExistence type="predicted"/>
<comment type="catalytic activity">
    <reaction evidence="1">
        <text>S-ubiquitinyl-[E2 ubiquitin-conjugating enzyme]-L-cysteine + [acceptor protein]-L-lysine = [E2 ubiquitin-conjugating enzyme]-L-cysteine + N(6)-ubiquitinyl-[acceptor protein]-L-lysine.</text>
        <dbReference type="EC" id="2.3.2.27"/>
    </reaction>
</comment>
<dbReference type="SUPFAM" id="SSF48371">
    <property type="entry name" value="ARM repeat"/>
    <property type="match status" value="1"/>
</dbReference>
<dbReference type="CDD" id="cd16664">
    <property type="entry name" value="RING-Ubox_PUB"/>
    <property type="match status" value="1"/>
</dbReference>
<dbReference type="Pfam" id="PF04564">
    <property type="entry name" value="U-box"/>
    <property type="match status" value="1"/>
</dbReference>
<dbReference type="Gramene" id="ONIVA02G32270.1">
    <property type="protein sequence ID" value="ONIVA02G32270.1"/>
    <property type="gene ID" value="ONIVA02G32270"/>
</dbReference>
<organism evidence="8">
    <name type="scientific">Oryza nivara</name>
    <name type="common">Indian wild rice</name>
    <name type="synonym">Oryza sativa f. spontanea</name>
    <dbReference type="NCBI Taxonomy" id="4536"/>
    <lineage>
        <taxon>Eukaryota</taxon>
        <taxon>Viridiplantae</taxon>
        <taxon>Streptophyta</taxon>
        <taxon>Embryophyta</taxon>
        <taxon>Tracheophyta</taxon>
        <taxon>Spermatophyta</taxon>
        <taxon>Magnoliopsida</taxon>
        <taxon>Liliopsida</taxon>
        <taxon>Poales</taxon>
        <taxon>Poaceae</taxon>
        <taxon>BOP clade</taxon>
        <taxon>Oryzoideae</taxon>
        <taxon>Oryzeae</taxon>
        <taxon>Oryzinae</taxon>
        <taxon>Oryza</taxon>
    </lineage>
</organism>
<keyword evidence="9" id="KW-1185">Reference proteome</keyword>
<dbReference type="SMART" id="SM00504">
    <property type="entry name" value="Ubox"/>
    <property type="match status" value="1"/>
</dbReference>
<evidence type="ECO:0000313" key="8">
    <source>
        <dbReference type="EnsemblPlants" id="ONIVA02G32270.1"/>
    </source>
</evidence>
<dbReference type="InterPro" id="IPR016024">
    <property type="entry name" value="ARM-type_fold"/>
</dbReference>
<feature type="region of interest" description="Disordered" evidence="6">
    <location>
        <begin position="1009"/>
        <end position="1040"/>
    </location>
</feature>
<comment type="pathway">
    <text evidence="2">Protein modification; protein ubiquitination.</text>
</comment>
<dbReference type="InterPro" id="IPR045210">
    <property type="entry name" value="RING-Ubox_PUB"/>
</dbReference>
<dbReference type="PANTHER" id="PTHR23315:SF243">
    <property type="entry name" value="RING-TYPE E3 UBIQUITIN TRANSFERASE"/>
    <property type="match status" value="1"/>
</dbReference>
<dbReference type="SUPFAM" id="SSF57850">
    <property type="entry name" value="RING/U-box"/>
    <property type="match status" value="1"/>
</dbReference>
<evidence type="ECO:0000256" key="6">
    <source>
        <dbReference type="SAM" id="MobiDB-lite"/>
    </source>
</evidence>
<dbReference type="GO" id="GO:0016567">
    <property type="term" value="P:protein ubiquitination"/>
    <property type="evidence" value="ECO:0007669"/>
    <property type="project" value="UniProtKB-UniPathway"/>
</dbReference>
<dbReference type="InterPro" id="IPR013083">
    <property type="entry name" value="Znf_RING/FYVE/PHD"/>
</dbReference>
<evidence type="ECO:0000256" key="4">
    <source>
        <dbReference type="ARBA" id="ARBA00022679"/>
    </source>
</evidence>
<evidence type="ECO:0000313" key="9">
    <source>
        <dbReference type="Proteomes" id="UP000006591"/>
    </source>
</evidence>
<name>A0A0E0GBW3_ORYNI</name>
<dbReference type="FunFam" id="3.30.40.10:FF:000382">
    <property type="entry name" value="RING-type E3 ubiquitin transferase"/>
    <property type="match status" value="1"/>
</dbReference>
<dbReference type="eggNOG" id="KOG0167">
    <property type="taxonomic scope" value="Eukaryota"/>
</dbReference>
<keyword evidence="5" id="KW-0833">Ubl conjugation pathway</keyword>
<evidence type="ECO:0000256" key="3">
    <source>
        <dbReference type="ARBA" id="ARBA00012483"/>
    </source>
</evidence>
<dbReference type="GO" id="GO:0061630">
    <property type="term" value="F:ubiquitin protein ligase activity"/>
    <property type="evidence" value="ECO:0007669"/>
    <property type="project" value="UniProtKB-EC"/>
</dbReference>
<dbReference type="STRING" id="4536.A0A0E0GBW3"/>
<dbReference type="FunFam" id="1.25.10.10:FF:000484">
    <property type="entry name" value="RING-type E3 ubiquitin transferase"/>
    <property type="match status" value="1"/>
</dbReference>
<keyword evidence="4" id="KW-0808">Transferase</keyword>
<dbReference type="InterPro" id="IPR011989">
    <property type="entry name" value="ARM-like"/>
</dbReference>
<evidence type="ECO:0000259" key="7">
    <source>
        <dbReference type="PROSITE" id="PS51698"/>
    </source>
</evidence>
<feature type="compositionally biased region" description="Low complexity" evidence="6">
    <location>
        <begin position="53"/>
        <end position="64"/>
    </location>
</feature>
<protein>
    <recommendedName>
        <fullName evidence="3">RING-type E3 ubiquitin transferase</fullName>
        <ecNumber evidence="3">2.3.2.27</ecNumber>
    </recommendedName>
</protein>
<reference evidence="8" key="2">
    <citation type="submission" date="2018-04" db="EMBL/GenBank/DDBJ databases">
        <title>OnivRS2 (Oryza nivara Reference Sequence Version 2).</title>
        <authorList>
            <person name="Zhang J."/>
            <person name="Kudrna D."/>
            <person name="Lee S."/>
            <person name="Talag J."/>
            <person name="Rajasekar S."/>
            <person name="Welchert J."/>
            <person name="Hsing Y.-I."/>
            <person name="Wing R.A."/>
        </authorList>
    </citation>
    <scope>NUCLEOTIDE SEQUENCE [LARGE SCALE GENOMIC DNA]</scope>
    <source>
        <strain evidence="8">SL10</strain>
    </source>
</reference>
<dbReference type="Proteomes" id="UP000006591">
    <property type="component" value="Chromosome 2"/>
</dbReference>
<accession>A0A0E0GBW3</accession>
<feature type="compositionally biased region" description="Low complexity" evidence="6">
    <location>
        <begin position="457"/>
        <end position="474"/>
    </location>
</feature>
<evidence type="ECO:0000256" key="5">
    <source>
        <dbReference type="ARBA" id="ARBA00022786"/>
    </source>
</evidence>
<reference evidence="8" key="1">
    <citation type="submission" date="2015-04" db="UniProtKB">
        <authorList>
            <consortium name="EnsemblPlants"/>
        </authorList>
    </citation>
    <scope>IDENTIFICATION</scope>
    <source>
        <strain evidence="8">SL10</strain>
    </source>
</reference>